<comment type="caution">
    <text evidence="3">The sequence shown here is derived from an EMBL/GenBank/DDBJ whole genome shotgun (WGS) entry which is preliminary data.</text>
</comment>
<dbReference type="EMBL" id="CAKAEH010000678">
    <property type="protein sequence ID" value="CAG9531658.1"/>
    <property type="molecule type" value="Genomic_DNA"/>
</dbReference>
<feature type="region of interest" description="Disordered" evidence="1">
    <location>
        <begin position="40"/>
        <end position="68"/>
    </location>
</feature>
<keyword evidence="4" id="KW-1185">Reference proteome</keyword>
<evidence type="ECO:0000313" key="3">
    <source>
        <dbReference type="EMBL" id="CAG9531658.1"/>
    </source>
</evidence>
<protein>
    <recommendedName>
        <fullName evidence="2">SFR19-like C-terminal domain-containing protein</fullName>
    </recommendedName>
</protein>
<accession>A0A8J2Q185</accession>
<feature type="compositionally biased region" description="Pro residues" evidence="1">
    <location>
        <begin position="306"/>
        <end position="318"/>
    </location>
</feature>
<dbReference type="InterPro" id="IPR057031">
    <property type="entry name" value="SFR19-like_C"/>
</dbReference>
<evidence type="ECO:0000256" key="1">
    <source>
        <dbReference type="SAM" id="MobiDB-lite"/>
    </source>
</evidence>
<sequence>MFCTSYFSFVSRAESREGGETLNLMLLQCGSDENISMYSASSGHIETKEKRKRRPSRWGTPTTSKSHDNTIITASIPLPLGPPLTQSAVSLENIPVPSTEQQPSQSQVALTSRPSALNTAPSTSFALKSASIPPFGMATGQPQINLGAFTGSGLGQQPLGLSQQSLVTLGQQQLTNLGQQTLAGLGQQPVPGLSQPQLTSIGQGSLVQMQPSLLPNFFLPPLNLGAMNGLLAAGLLANNNPLAAPPITQPLGQPSSATTTPFMLNPVQLSAASAQQLNQHFVNLATTLRRNVDTAADSLHLSQQPPKQPEGVPPPPPVMKASESASANISLCEPLAEKIRKLIEASNVRPLCDSSVEDGTTKIGTTVNDEIKNVVLCDDSKVGEPGRKSASADDEETGEAVKVKKFHKNGAMFEEARRMLSSSLKKVYRLKQITKQEYKEIMKKGVTALSQRTKLDQRKVDEYAAKYVECVVHRRKKRH</sequence>
<dbReference type="OrthoDB" id="1935339at2759"/>
<proteinExistence type="predicted"/>
<feature type="region of interest" description="Disordered" evidence="1">
    <location>
        <begin position="298"/>
        <end position="325"/>
    </location>
</feature>
<reference evidence="3" key="1">
    <citation type="submission" date="2021-09" db="EMBL/GenBank/DDBJ databases">
        <authorList>
            <consortium name="Pathogen Informatics"/>
        </authorList>
    </citation>
    <scope>NUCLEOTIDE SEQUENCE</scope>
</reference>
<dbReference type="Proteomes" id="UP000746747">
    <property type="component" value="Unassembled WGS sequence"/>
</dbReference>
<feature type="compositionally biased region" description="Polar residues" evidence="1">
    <location>
        <begin position="59"/>
        <end position="68"/>
    </location>
</feature>
<feature type="domain" description="SFR19-like C-terminal" evidence="2">
    <location>
        <begin position="404"/>
        <end position="478"/>
    </location>
</feature>
<evidence type="ECO:0000259" key="2">
    <source>
        <dbReference type="Pfam" id="PF23030"/>
    </source>
</evidence>
<dbReference type="Pfam" id="PF23030">
    <property type="entry name" value="SCAF11-like_C"/>
    <property type="match status" value="1"/>
</dbReference>
<dbReference type="AlphaFoldDB" id="A0A8J2Q185"/>
<name>A0A8J2Q185_9BILA</name>
<evidence type="ECO:0000313" key="4">
    <source>
        <dbReference type="Proteomes" id="UP000746747"/>
    </source>
</evidence>
<organism evidence="3 4">
    <name type="scientific">Cercopithifilaria johnstoni</name>
    <dbReference type="NCBI Taxonomy" id="2874296"/>
    <lineage>
        <taxon>Eukaryota</taxon>
        <taxon>Metazoa</taxon>
        <taxon>Ecdysozoa</taxon>
        <taxon>Nematoda</taxon>
        <taxon>Chromadorea</taxon>
        <taxon>Rhabditida</taxon>
        <taxon>Spirurina</taxon>
        <taxon>Spiruromorpha</taxon>
        <taxon>Filarioidea</taxon>
        <taxon>Onchocercidae</taxon>
        <taxon>Cercopithifilaria</taxon>
    </lineage>
</organism>
<gene>
    <name evidence="3" type="ORF">CJOHNSTONI_LOCUS2038</name>
</gene>